<organism evidence="2 3">
    <name type="scientific">Ignicoccus hospitalis (strain KIN4/I / DSM 18386 / JCM 14125)</name>
    <dbReference type="NCBI Taxonomy" id="453591"/>
    <lineage>
        <taxon>Archaea</taxon>
        <taxon>Thermoproteota</taxon>
        <taxon>Thermoprotei</taxon>
        <taxon>Desulfurococcales</taxon>
        <taxon>Desulfurococcaceae</taxon>
        <taxon>Ignicoccus</taxon>
    </lineage>
</organism>
<evidence type="ECO:0000256" key="1">
    <source>
        <dbReference type="SAM" id="Phobius"/>
    </source>
</evidence>
<accession>A8AAS7</accession>
<dbReference type="GeneID" id="5562952"/>
<dbReference type="EMBL" id="CP000816">
    <property type="protein sequence ID" value="ABU82029.1"/>
    <property type="molecule type" value="Genomic_DNA"/>
</dbReference>
<dbReference type="HOGENOM" id="CLU_305170_0_0_2"/>
<dbReference type="Proteomes" id="UP000000262">
    <property type="component" value="Chromosome"/>
</dbReference>
<keyword evidence="1" id="KW-0812">Transmembrane</keyword>
<dbReference type="KEGG" id="iho:Igni_0847"/>
<keyword evidence="3" id="KW-1185">Reference proteome</keyword>
<name>A8AAS7_IGNH4</name>
<keyword evidence="1" id="KW-0472">Membrane</keyword>
<dbReference type="AlphaFoldDB" id="A8AAS7"/>
<proteinExistence type="predicted"/>
<gene>
    <name evidence="2" type="ordered locus">Igni_0847</name>
</gene>
<feature type="transmembrane region" description="Helical" evidence="1">
    <location>
        <begin position="942"/>
        <end position="966"/>
    </location>
</feature>
<sequence>MSRSPLALIALITLVAAWPINLTLTYENPEAAANLQLPYLKVSLSADYDPISMSLRNVSVAVDAGSAEASRAAKATIVSYLNGCDLALKAPLLVVSECLLNSVKDIISMSLLKFRVLDLRVGSDLTGVAYASEASEVTAVVAGKELKGLSLYRAKALGGGPEERVSAALSGDKAYLRLEGASGPAGAPSPYALARWPGGAGVISLTSEPLVEPVISGNTVFFKLPIVRYFLGLEKEGGSYFYYFVPPRDRVTLPAGNFSLTLGGAERGRVKAACALNVAVLAKGTYSIVLRSPSYDVKVRAVPFSYVAVPTPCNGLAALKVNDSIAILNLTEVANKNVVVVPEPGALRLVRINSTEPFEVVVGKRAVYCDAKCYALLPPRQVALQAVSALKGTTTSLIIPPSAEEVALSFPPAPPSKGCLVKLVSPSPVEVEVQAGQAVFSLQVTRTPTTVVLPCGEEVKLKVGRYEAPLRASSGEWVYLCPSPYALSGESIKINTTMRPPISVSCDGGLTWALVNNSTFTFVKPKYAYVLLKAVDSNGNSLEVIIPEGIKEVSLKPEGGGRRTVKVPLGDLDTPVKVILRGIQEGLVTLSNGTASLSYYVNGTAYVMIPRQWASQKLTFSVTTPEGALANTTLPPLAAGEKVTPIYAIINKTMNVNYYSLRVVVERGGEEVTVPLTVNGEKVIVNGSATFVVPTEVVTLELDGKVVKALANGGTLVLRLPPQTSTELTVPVSVELYENWKPAEGLVEFRLNNLTLTYPVREKATVLLPPDALNATMKMLVIEKDRSCEVALPPLLTALNNEQVISSIAAQPGDGTCYVYKIVVLEKRGYFERLANANVTVDGKKLEVKGSLILVYDKPALEVKLGGQSLRASAGGTVYLYVRPEERVERNATVTAPSVALSLANVTERWNPVGELPGILSLSAGMLLALGVMNSVEPSTPLYAAAYAVASLSFLLGLVTATMVLLKYFSTG</sequence>
<evidence type="ECO:0000313" key="3">
    <source>
        <dbReference type="Proteomes" id="UP000000262"/>
    </source>
</evidence>
<keyword evidence="1" id="KW-1133">Transmembrane helix</keyword>
<dbReference type="RefSeq" id="WP_012122993.1">
    <property type="nucleotide sequence ID" value="NC_009776.1"/>
</dbReference>
<reference evidence="2 3" key="1">
    <citation type="journal article" date="2008" name="Genome Biol.">
        <title>A genomic analysis of the archaeal system Ignicoccus hospitalis-Nanoarchaeum equitans.</title>
        <authorList>
            <person name="Podar M."/>
            <person name="Anderson I."/>
            <person name="Makarova K.S."/>
            <person name="Elkins J.G."/>
            <person name="Ivanova N."/>
            <person name="Wall M.A."/>
            <person name="Lykidis A."/>
            <person name="Mavromatis K."/>
            <person name="Sun H."/>
            <person name="Hudson M.E."/>
            <person name="Chen W."/>
            <person name="Deciu C."/>
            <person name="Hutchison D."/>
            <person name="Eads J.R."/>
            <person name="Anderson A."/>
            <person name="Fernandes F."/>
            <person name="Szeto E."/>
            <person name="Lapidus A."/>
            <person name="Kyrpides N.C."/>
            <person name="Saier M.H.Jr."/>
            <person name="Richardson P.M."/>
            <person name="Rachel R."/>
            <person name="Huber H."/>
            <person name="Eisen J.A."/>
            <person name="Koonin E.V."/>
            <person name="Keller M."/>
            <person name="Stetter K.O."/>
        </authorList>
    </citation>
    <scope>NUCLEOTIDE SEQUENCE [LARGE SCALE GENOMIC DNA]</scope>
    <source>
        <strain evidence="3">KIN4/I / DSM 18386 / JCM 14125</strain>
    </source>
</reference>
<evidence type="ECO:0000313" key="2">
    <source>
        <dbReference type="EMBL" id="ABU82029.1"/>
    </source>
</evidence>
<protein>
    <submittedName>
        <fullName evidence="2">Uncharacterized protein</fullName>
    </submittedName>
</protein>